<evidence type="ECO:0000259" key="7">
    <source>
        <dbReference type="Pfam" id="PF06429"/>
    </source>
</evidence>
<evidence type="ECO:0000313" key="11">
    <source>
        <dbReference type="Proteomes" id="UP000298654"/>
    </source>
</evidence>
<dbReference type="SUPFAM" id="SSF117143">
    <property type="entry name" value="Flagellar hook protein flgE"/>
    <property type="match status" value="1"/>
</dbReference>
<feature type="domain" description="Flagellar basal-body/hook protein C-terminal" evidence="7">
    <location>
        <begin position="360"/>
        <end position="402"/>
    </location>
</feature>
<dbReference type="InterPro" id="IPR011491">
    <property type="entry name" value="FlgE_D2"/>
</dbReference>
<accession>A0A4D6XJQ5</accession>
<gene>
    <name evidence="10" type="ORF">D9V59_01700</name>
</gene>
<dbReference type="Gene3D" id="2.60.98.20">
    <property type="entry name" value="Flagellar hook protein FlgE"/>
    <property type="match status" value="1"/>
</dbReference>
<evidence type="ECO:0000256" key="2">
    <source>
        <dbReference type="ARBA" id="ARBA00009677"/>
    </source>
</evidence>
<evidence type="ECO:0000259" key="8">
    <source>
        <dbReference type="Pfam" id="PF07559"/>
    </source>
</evidence>
<dbReference type="PANTHER" id="PTHR30435">
    <property type="entry name" value="FLAGELLAR PROTEIN"/>
    <property type="match status" value="1"/>
</dbReference>
<name>A0A4D6XJQ5_9GAMM</name>
<evidence type="ECO:0000259" key="9">
    <source>
        <dbReference type="Pfam" id="PF22692"/>
    </source>
</evidence>
<evidence type="ECO:0000313" key="10">
    <source>
        <dbReference type="EMBL" id="QCI16009.1"/>
    </source>
</evidence>
<dbReference type="Proteomes" id="UP000298654">
    <property type="component" value="Chromosome"/>
</dbReference>
<keyword evidence="10" id="KW-0966">Cell projection</keyword>
<dbReference type="InterPro" id="IPR010930">
    <property type="entry name" value="Flg_bb/hook_C_dom"/>
</dbReference>
<dbReference type="Pfam" id="PF06429">
    <property type="entry name" value="Flg_bbr_C"/>
    <property type="match status" value="1"/>
</dbReference>
<dbReference type="GO" id="GO:0071978">
    <property type="term" value="P:bacterial-type flagellum-dependent swarming motility"/>
    <property type="evidence" value="ECO:0007669"/>
    <property type="project" value="TreeGrafter"/>
</dbReference>
<dbReference type="InterPro" id="IPR001444">
    <property type="entry name" value="Flag_bb_rod_N"/>
</dbReference>
<comment type="subcellular location">
    <subcellularLocation>
        <location evidence="1 5">Bacterial flagellum basal body</location>
    </subcellularLocation>
</comment>
<dbReference type="Pfam" id="PF07559">
    <property type="entry name" value="FlgE_D2"/>
    <property type="match status" value="1"/>
</dbReference>
<proteinExistence type="inferred from homology"/>
<feature type="domain" description="Flagellar basal body rod protein N-terminal" evidence="6">
    <location>
        <begin position="6"/>
        <end position="33"/>
    </location>
</feature>
<protein>
    <recommendedName>
        <fullName evidence="3 5">Flagellar hook protein FlgE</fullName>
    </recommendedName>
</protein>
<evidence type="ECO:0000256" key="5">
    <source>
        <dbReference type="RuleBase" id="RU362116"/>
    </source>
</evidence>
<dbReference type="OrthoDB" id="8578401at2"/>
<dbReference type="PANTHER" id="PTHR30435:SF1">
    <property type="entry name" value="FLAGELLAR HOOK PROTEIN FLGE"/>
    <property type="match status" value="1"/>
</dbReference>
<dbReference type="InterPro" id="IPR019776">
    <property type="entry name" value="Flagellar_basal_body_rod_CS"/>
</dbReference>
<evidence type="ECO:0000256" key="1">
    <source>
        <dbReference type="ARBA" id="ARBA00004117"/>
    </source>
</evidence>
<evidence type="ECO:0000256" key="3">
    <source>
        <dbReference type="ARBA" id="ARBA00019015"/>
    </source>
</evidence>
<dbReference type="GO" id="GO:0009425">
    <property type="term" value="C:bacterial-type flagellum basal body"/>
    <property type="evidence" value="ECO:0007669"/>
    <property type="project" value="UniProtKB-SubCell"/>
</dbReference>
<keyword evidence="10" id="KW-0969">Cilium</keyword>
<comment type="function">
    <text evidence="5">A flexible structure which links the flagellar filament to the drive apparatus in the basal body.</text>
</comment>
<dbReference type="InterPro" id="IPR053967">
    <property type="entry name" value="LlgE_F_G-like_D1"/>
</dbReference>
<dbReference type="InterPro" id="IPR020013">
    <property type="entry name" value="Flagellar_FlgE/F/G"/>
</dbReference>
<evidence type="ECO:0000256" key="4">
    <source>
        <dbReference type="ARBA" id="ARBA00023143"/>
    </source>
</evidence>
<dbReference type="EMBL" id="CP034900">
    <property type="protein sequence ID" value="QCI16009.1"/>
    <property type="molecule type" value="Genomic_DNA"/>
</dbReference>
<feature type="domain" description="Flagellar hook protein FlgE D2" evidence="8">
    <location>
        <begin position="179"/>
        <end position="284"/>
    </location>
</feature>
<dbReference type="Pfam" id="PF00460">
    <property type="entry name" value="Flg_bb_rod"/>
    <property type="match status" value="1"/>
</dbReference>
<dbReference type="AlphaFoldDB" id="A0A4D6XJQ5"/>
<dbReference type="PROSITE" id="PS00588">
    <property type="entry name" value="FLAGELLA_BB_ROD"/>
    <property type="match status" value="1"/>
</dbReference>
<keyword evidence="4 5" id="KW-0975">Bacterial flagellum</keyword>
<reference evidence="10 11" key="1">
    <citation type="submission" date="2018-12" db="EMBL/GenBank/DDBJ databases">
        <authorList>
            <person name="Chong R.A."/>
        </authorList>
    </citation>
    <scope>NUCLEOTIDE SEQUENCE [LARGE SCALE GENOMIC DNA]</scope>
    <source>
        <strain evidence="10 11">Aar</strain>
    </source>
</reference>
<organism evidence="10 11">
    <name type="scientific">Buchnera aphidicola</name>
    <name type="common">Artemisaphis artemisicola</name>
    <dbReference type="NCBI Taxonomy" id="1241836"/>
    <lineage>
        <taxon>Bacteria</taxon>
        <taxon>Pseudomonadati</taxon>
        <taxon>Pseudomonadota</taxon>
        <taxon>Gammaproteobacteria</taxon>
        <taxon>Enterobacterales</taxon>
        <taxon>Erwiniaceae</taxon>
        <taxon>Buchnera</taxon>
    </lineage>
</organism>
<feature type="domain" description="Flagellar hook protein FlgE/F/G-like D1" evidence="9">
    <location>
        <begin position="85"/>
        <end position="125"/>
    </location>
</feature>
<dbReference type="RefSeq" id="WP_158364499.1">
    <property type="nucleotide sequence ID" value="NZ_CP034900.1"/>
</dbReference>
<dbReference type="GO" id="GO:0005829">
    <property type="term" value="C:cytosol"/>
    <property type="evidence" value="ECO:0007669"/>
    <property type="project" value="TreeGrafter"/>
</dbReference>
<sequence length="403" mass="44902">MSIMGAISGLLASNEHMDTISNNIANASTIGYKSSKPVFFDMFSCSRESNSINGNGVGVSNIIQNFNNGMLVETGRDLDLGIVQDGFFRIVDAKGNVHYTRNGQFSLDKNKNIITMEGMYLTGKNKSYPQNTSNNSYGLETLNLRHGNILQEKATSSITLTAVLNSNTNSINDKIDISDKNMPQPEDYRTYINIYNKNGEKEQINISFYKIKKNTWKVDVESNENSINDSFQIEFNSNGELISDANLKIKPKNAKYEDITLNLSNTIEQENSENGNEKFSQDGYPKGYLKTFEISQDGEIVGIYSNKQVQVIGQILLSKFINPEKLRPESGNAWSATEKSGTEIIGIPGDTGFGFLSKKTLETSNVDLNKELINMIVAQRNYQSNAQSFKIEDKIISTIINLI</sequence>
<keyword evidence="10" id="KW-0282">Flagellum</keyword>
<comment type="similarity">
    <text evidence="2 5">Belongs to the flagella basal body rod proteins family.</text>
</comment>
<reference evidence="10 11" key="2">
    <citation type="submission" date="2019-05" db="EMBL/GenBank/DDBJ databases">
        <title>Genome evolution of the obligate endosymbiont Buchnera aphidicola.</title>
        <authorList>
            <person name="Moran N.A."/>
        </authorList>
    </citation>
    <scope>NUCLEOTIDE SEQUENCE [LARGE SCALE GENOMIC DNA]</scope>
    <source>
        <strain evidence="10 11">Aar</strain>
    </source>
</reference>
<dbReference type="Pfam" id="PF22692">
    <property type="entry name" value="LlgE_F_G_D1"/>
    <property type="match status" value="1"/>
</dbReference>
<dbReference type="InterPro" id="IPR037058">
    <property type="entry name" value="Falgellar_hook_FlgE_sf"/>
</dbReference>
<dbReference type="NCBIfam" id="TIGR03506">
    <property type="entry name" value="FlgEFG_subfam"/>
    <property type="match status" value="1"/>
</dbReference>
<evidence type="ECO:0000259" key="6">
    <source>
        <dbReference type="Pfam" id="PF00460"/>
    </source>
</evidence>
<dbReference type="InterPro" id="IPR037925">
    <property type="entry name" value="FlgE/F/G-like"/>
</dbReference>
<dbReference type="GO" id="GO:0009424">
    <property type="term" value="C:bacterial-type flagellum hook"/>
    <property type="evidence" value="ECO:0007669"/>
    <property type="project" value="TreeGrafter"/>
</dbReference>